<evidence type="ECO:0000256" key="7">
    <source>
        <dbReference type="ARBA" id="ARBA00022679"/>
    </source>
</evidence>
<dbReference type="EMBL" id="LIZX01000206">
    <property type="protein sequence ID" value="KPJ64003.1"/>
    <property type="molecule type" value="Genomic_DNA"/>
</dbReference>
<dbReference type="GO" id="GO:0005737">
    <property type="term" value="C:cytoplasm"/>
    <property type="evidence" value="ECO:0007669"/>
    <property type="project" value="UniProtKB-SubCell"/>
</dbReference>
<proteinExistence type="inferred from homology"/>
<dbReference type="AlphaFoldDB" id="A0A0S7XP49"/>
<evidence type="ECO:0000256" key="1">
    <source>
        <dbReference type="ARBA" id="ARBA00003518"/>
    </source>
</evidence>
<evidence type="ECO:0000256" key="2">
    <source>
        <dbReference type="ARBA" id="ARBA00004496"/>
    </source>
</evidence>
<dbReference type="NCBIfam" id="TIGR00876">
    <property type="entry name" value="tal_mycobact"/>
    <property type="match status" value="1"/>
</dbReference>
<dbReference type="InterPro" id="IPR013785">
    <property type="entry name" value="Aldolase_TIM"/>
</dbReference>
<dbReference type="CDD" id="cd00955">
    <property type="entry name" value="Transaldolase_like"/>
    <property type="match status" value="1"/>
</dbReference>
<dbReference type="PATRIC" id="fig|1703775.3.peg.1996"/>
<evidence type="ECO:0000256" key="6">
    <source>
        <dbReference type="ARBA" id="ARBA00022490"/>
    </source>
</evidence>
<dbReference type="GO" id="GO:0005975">
    <property type="term" value="P:carbohydrate metabolic process"/>
    <property type="evidence" value="ECO:0007669"/>
    <property type="project" value="InterPro"/>
</dbReference>
<evidence type="ECO:0000256" key="11">
    <source>
        <dbReference type="HAMAP-Rule" id="MF_00493"/>
    </source>
</evidence>
<feature type="active site" description="Schiff-base intermediate with substrate" evidence="11">
    <location>
        <position position="139"/>
    </location>
</feature>
<keyword evidence="6 11" id="KW-0963">Cytoplasm</keyword>
<dbReference type="NCBIfam" id="NF002881">
    <property type="entry name" value="PRK03343.1"/>
    <property type="match status" value="1"/>
</dbReference>
<dbReference type="PROSITE" id="PS01054">
    <property type="entry name" value="TRANSALDOLASE_1"/>
    <property type="match status" value="1"/>
</dbReference>
<evidence type="ECO:0000256" key="9">
    <source>
        <dbReference type="ARBA" id="ARBA00023270"/>
    </source>
</evidence>
<sequence>MSRLKDLRKFGQSPWYDNIERGLLLSGKLKEMIDNDGIAGVTSNPTIFEKAINGSQMYDADIGRLGREGKDVQAIYDELTVWDVDKAADILLDVYQSSGRIDGFVSLEVSPHLAHDAEATVAEAKRLYAKVGRANLLIKVPATNEGAEAIRRLTAMGINVNATLIFSLAHYIAISQAYIRGLEERIGKGLPLDRIVSVASFFVSRIDTYVDKMLNDLILKERDEQRLKELQNLVGRAAVAQAKVIYDAYRRTFYGPIFARLREKKTNVQRLLFGSTSTKNPSYSDVKYVEEIIGEGTINTMPQATVDAFRDHGEAKATLGEGMDEAKQIIAHLQTYGISVEEVCQQIQDDGVQAFASSYDKLIKSLENKRKKFIS</sequence>
<dbReference type="Proteomes" id="UP000051861">
    <property type="component" value="Unassembled WGS sequence"/>
</dbReference>
<evidence type="ECO:0000256" key="8">
    <source>
        <dbReference type="ARBA" id="ARBA00023126"/>
    </source>
</evidence>
<dbReference type="GO" id="GO:0004801">
    <property type="term" value="F:transaldolase activity"/>
    <property type="evidence" value="ECO:0007669"/>
    <property type="project" value="UniProtKB-UniRule"/>
</dbReference>
<dbReference type="EC" id="2.2.1.2" evidence="5 11"/>
<organism evidence="12 13">
    <name type="scientific">candidate division WOR-1 bacterium DG_54_3</name>
    <dbReference type="NCBI Taxonomy" id="1703775"/>
    <lineage>
        <taxon>Bacteria</taxon>
        <taxon>Bacillati</taxon>
        <taxon>Saganbacteria</taxon>
    </lineage>
</organism>
<dbReference type="UniPathway" id="UPA00115">
    <property type="reaction ID" value="UER00414"/>
</dbReference>
<protein>
    <recommendedName>
        <fullName evidence="5 11">Transaldolase</fullName>
        <ecNumber evidence="5 11">2.2.1.2</ecNumber>
    </recommendedName>
</protein>
<dbReference type="PANTHER" id="PTHR10683:SF31">
    <property type="entry name" value="TRANSALDOLASE"/>
    <property type="match status" value="1"/>
</dbReference>
<evidence type="ECO:0000313" key="13">
    <source>
        <dbReference type="Proteomes" id="UP000051861"/>
    </source>
</evidence>
<keyword evidence="7 11" id="KW-0808">Transferase</keyword>
<comment type="similarity">
    <text evidence="4 11">Belongs to the transaldolase family. Type 2 subfamily.</text>
</comment>
<reference evidence="12 13" key="1">
    <citation type="journal article" date="2015" name="Microbiome">
        <title>Genomic resolution of linkages in carbon, nitrogen, and sulfur cycling among widespread estuary sediment bacteria.</title>
        <authorList>
            <person name="Baker B.J."/>
            <person name="Lazar C.S."/>
            <person name="Teske A.P."/>
            <person name="Dick G.J."/>
        </authorList>
    </citation>
    <scope>NUCLEOTIDE SEQUENCE [LARGE SCALE GENOMIC DNA]</scope>
    <source>
        <strain evidence="12">DG_54_3</strain>
    </source>
</reference>
<dbReference type="PANTHER" id="PTHR10683">
    <property type="entry name" value="TRANSALDOLASE"/>
    <property type="match status" value="1"/>
</dbReference>
<accession>A0A0S7XP49</accession>
<dbReference type="GO" id="GO:0006098">
    <property type="term" value="P:pentose-phosphate shunt"/>
    <property type="evidence" value="ECO:0007669"/>
    <property type="project" value="UniProtKB-UniRule"/>
</dbReference>
<name>A0A0S7XP49_UNCSA</name>
<dbReference type="Gene3D" id="3.20.20.70">
    <property type="entry name" value="Aldolase class I"/>
    <property type="match status" value="1"/>
</dbReference>
<evidence type="ECO:0000256" key="5">
    <source>
        <dbReference type="ARBA" id="ARBA00013151"/>
    </source>
</evidence>
<comment type="pathway">
    <text evidence="3 11">Carbohydrate degradation; pentose phosphate pathway; D-glyceraldehyde 3-phosphate and beta-D-fructose 6-phosphate from D-ribose 5-phosphate and D-xylulose 5-phosphate (non-oxidative stage): step 2/3.</text>
</comment>
<dbReference type="InterPro" id="IPR018225">
    <property type="entry name" value="Transaldolase_AS"/>
</dbReference>
<comment type="function">
    <text evidence="1 11">Transaldolase is important for the balance of metabolites in the pentose-phosphate pathway.</text>
</comment>
<evidence type="ECO:0000256" key="4">
    <source>
        <dbReference type="ARBA" id="ARBA00008426"/>
    </source>
</evidence>
<dbReference type="PIRSF" id="PIRSF036915">
    <property type="entry name" value="Trnald_Bac_Plnt"/>
    <property type="match status" value="1"/>
</dbReference>
<dbReference type="SUPFAM" id="SSF51569">
    <property type="entry name" value="Aldolase"/>
    <property type="match status" value="1"/>
</dbReference>
<comment type="caution">
    <text evidence="12">The sequence shown here is derived from an EMBL/GenBank/DDBJ whole genome shotgun (WGS) entry which is preliminary data.</text>
</comment>
<comment type="subcellular location">
    <subcellularLocation>
        <location evidence="2 11">Cytoplasm</location>
    </subcellularLocation>
</comment>
<comment type="catalytic activity">
    <reaction evidence="10 11">
        <text>D-sedoheptulose 7-phosphate + D-glyceraldehyde 3-phosphate = D-erythrose 4-phosphate + beta-D-fructose 6-phosphate</text>
        <dbReference type="Rhea" id="RHEA:17053"/>
        <dbReference type="ChEBI" id="CHEBI:16897"/>
        <dbReference type="ChEBI" id="CHEBI:57483"/>
        <dbReference type="ChEBI" id="CHEBI:57634"/>
        <dbReference type="ChEBI" id="CHEBI:59776"/>
        <dbReference type="EC" id="2.2.1.2"/>
    </reaction>
</comment>
<dbReference type="Pfam" id="PF00923">
    <property type="entry name" value="TAL_FSA"/>
    <property type="match status" value="1"/>
</dbReference>
<keyword evidence="9 11" id="KW-0704">Schiff base</keyword>
<dbReference type="InterPro" id="IPR001585">
    <property type="entry name" value="TAL/FSA"/>
</dbReference>
<keyword evidence="8 11" id="KW-0570">Pentose shunt</keyword>
<evidence type="ECO:0000256" key="3">
    <source>
        <dbReference type="ARBA" id="ARBA00004857"/>
    </source>
</evidence>
<dbReference type="InterPro" id="IPR004732">
    <property type="entry name" value="Transaldolase_2"/>
</dbReference>
<dbReference type="HAMAP" id="MF_00493">
    <property type="entry name" value="Transaldolase_2"/>
    <property type="match status" value="1"/>
</dbReference>
<evidence type="ECO:0000313" key="12">
    <source>
        <dbReference type="EMBL" id="KPJ64003.1"/>
    </source>
</evidence>
<gene>
    <name evidence="11" type="primary">tal</name>
    <name evidence="12" type="ORF">AMJ44_13585</name>
</gene>
<evidence type="ECO:0000256" key="10">
    <source>
        <dbReference type="ARBA" id="ARBA00048810"/>
    </source>
</evidence>